<gene>
    <name evidence="1" type="ORF">HNQ72_005144</name>
</gene>
<accession>A0A7X0D2Q2</accession>
<keyword evidence="2" id="KW-1185">Reference proteome</keyword>
<protein>
    <submittedName>
        <fullName evidence="1">Uncharacterized protein</fullName>
    </submittedName>
</protein>
<dbReference type="EMBL" id="JACHEG010000008">
    <property type="protein sequence ID" value="MBB6165298.1"/>
    <property type="molecule type" value="Genomic_DNA"/>
</dbReference>
<name>A0A7X0D2Q2_9HYPH</name>
<proteinExistence type="predicted"/>
<organism evidence="1 2">
    <name type="scientific">Rhizobium wenxiniae</name>
    <dbReference type="NCBI Taxonomy" id="1737357"/>
    <lineage>
        <taxon>Bacteria</taxon>
        <taxon>Pseudomonadati</taxon>
        <taxon>Pseudomonadota</taxon>
        <taxon>Alphaproteobacteria</taxon>
        <taxon>Hyphomicrobiales</taxon>
        <taxon>Rhizobiaceae</taxon>
        <taxon>Rhizobium/Agrobacterium group</taxon>
        <taxon>Rhizobium</taxon>
    </lineage>
</organism>
<dbReference type="AlphaFoldDB" id="A0A7X0D2Q2"/>
<evidence type="ECO:0000313" key="2">
    <source>
        <dbReference type="Proteomes" id="UP000547879"/>
    </source>
</evidence>
<comment type="caution">
    <text evidence="1">The sequence shown here is derived from an EMBL/GenBank/DDBJ whole genome shotgun (WGS) entry which is preliminary data.</text>
</comment>
<dbReference type="Proteomes" id="UP000547879">
    <property type="component" value="Unassembled WGS sequence"/>
</dbReference>
<reference evidence="1 2" key="1">
    <citation type="submission" date="2020-08" db="EMBL/GenBank/DDBJ databases">
        <title>Genomic Encyclopedia of Type Strains, Phase IV (KMG-IV): sequencing the most valuable type-strain genomes for metagenomic binning, comparative biology and taxonomic classification.</title>
        <authorList>
            <person name="Goeker M."/>
        </authorList>
    </citation>
    <scope>NUCLEOTIDE SEQUENCE [LARGE SCALE GENOMIC DNA]</scope>
    <source>
        <strain evidence="1 2">DSM 100734</strain>
    </source>
</reference>
<sequence length="40" mass="4174">MLGGYRPISGCDVFVRARGELRAGTLAGGNNQLDHIAATD</sequence>
<evidence type="ECO:0000313" key="1">
    <source>
        <dbReference type="EMBL" id="MBB6165298.1"/>
    </source>
</evidence>